<feature type="domain" description="FAD/NAD(P)-binding" evidence="1">
    <location>
        <begin position="100"/>
        <end position="265"/>
    </location>
</feature>
<evidence type="ECO:0000259" key="1">
    <source>
        <dbReference type="Pfam" id="PF07992"/>
    </source>
</evidence>
<evidence type="ECO:0000313" key="3">
    <source>
        <dbReference type="EMBL" id="MFL0249146.1"/>
    </source>
</evidence>
<gene>
    <name evidence="3" type="ORF">ACJDT4_01830</name>
</gene>
<dbReference type="EMBL" id="JBJIAA010000001">
    <property type="protein sequence ID" value="MFL0249146.1"/>
    <property type="molecule type" value="Genomic_DNA"/>
</dbReference>
<dbReference type="InterPro" id="IPR023753">
    <property type="entry name" value="FAD/NAD-binding_dom"/>
</dbReference>
<dbReference type="Pfam" id="PF21688">
    <property type="entry name" value="FAD-depend_C"/>
    <property type="match status" value="1"/>
</dbReference>
<accession>A0ABW8TAG0</accession>
<dbReference type="InterPro" id="IPR049516">
    <property type="entry name" value="FAD-depend_C"/>
</dbReference>
<dbReference type="PANTHER" id="PTHR42842:SF3">
    <property type="entry name" value="FAD_NAD(P)-BINDING OXIDOREDUCTASE FAMILY PROTEIN"/>
    <property type="match status" value="1"/>
</dbReference>
<dbReference type="Gene3D" id="3.30.70.2700">
    <property type="match status" value="1"/>
</dbReference>
<feature type="domain" description="FAD-dependent protein C-terminal" evidence="2">
    <location>
        <begin position="281"/>
        <end position="496"/>
    </location>
</feature>
<protein>
    <submittedName>
        <fullName evidence="3">NAD(P)/FAD-dependent oxidoreductase</fullName>
    </submittedName>
</protein>
<evidence type="ECO:0000259" key="2">
    <source>
        <dbReference type="Pfam" id="PF21688"/>
    </source>
</evidence>
<evidence type="ECO:0000313" key="4">
    <source>
        <dbReference type="Proteomes" id="UP001623592"/>
    </source>
</evidence>
<dbReference type="SUPFAM" id="SSF51905">
    <property type="entry name" value="FAD/NAD(P)-binding domain"/>
    <property type="match status" value="1"/>
</dbReference>
<reference evidence="3 4" key="1">
    <citation type="submission" date="2024-11" db="EMBL/GenBank/DDBJ databases">
        <authorList>
            <person name="Heng Y.C."/>
            <person name="Lim A.C.H."/>
            <person name="Lee J.K.Y."/>
            <person name="Kittelmann S."/>
        </authorList>
    </citation>
    <scope>NUCLEOTIDE SEQUENCE [LARGE SCALE GENOMIC DNA]</scope>
    <source>
        <strain evidence="3 4">WILCCON 0114</strain>
    </source>
</reference>
<dbReference type="Pfam" id="PF07992">
    <property type="entry name" value="Pyr_redox_2"/>
    <property type="match status" value="1"/>
</dbReference>
<sequence>MSLRISNINIDIDEEIEAVNRKAAKKLKISEKDIKRLKILRESIDARRKDAIKFNYTVEVNCENEDKILKKIHDRDVIKEKEIAEEPFKFGNEKLKHRPIIVGMGPAGMFAALTLAQNGYSPLVIERGERVEERTKTVNTFWEKGSLNTESNVQFGEGGAGTFSDGKLTTRIKDYRCSIVVDEFVKNGAPEEIAYVGKPHIGTDILKEVVKNIREKIISLGGEILFKSKLQDLIIKNGKLQAVVVNGEEIPCECLIMAIGHSSRDTYEMLYKNQIVMETKPFAIGVRIEHKQELINENQYGKYKDHPRLRAADYRLAYTTRETKRGVYSFCMCPGGEVVAAASENERLVTNGMSNYKRDKENANSALVVSVNEEDFKSEIELYKSYMPSLKDFSKDNYPLWGMEFQRYYEHLAYIAGGKNYCAPIQLVGDFMKDKKSTKLGSVTPTYKPGYTFSNLKECLPTYVIASLKEGLENFDKKITGFMDNNAIMTGIETRTSAPVKVCRNSELESISLKGLYPAGEGAGFAGGIISAAVDGIKVAESLMAKYTMH</sequence>
<dbReference type="PIRSF" id="PIRSF038984">
    <property type="entry name" value="FAD_binding_protein"/>
    <property type="match status" value="1"/>
</dbReference>
<comment type="caution">
    <text evidence="3">The sequence shown here is derived from an EMBL/GenBank/DDBJ whole genome shotgun (WGS) entry which is preliminary data.</text>
</comment>
<dbReference type="PANTHER" id="PTHR42842">
    <property type="entry name" value="FAD/NAD(P)-BINDING OXIDOREDUCTASE"/>
    <property type="match status" value="1"/>
</dbReference>
<dbReference type="InterPro" id="IPR028348">
    <property type="entry name" value="FAD-binding_protein"/>
</dbReference>
<dbReference type="Proteomes" id="UP001623592">
    <property type="component" value="Unassembled WGS sequence"/>
</dbReference>
<dbReference type="RefSeq" id="WP_406785820.1">
    <property type="nucleotide sequence ID" value="NZ_JBJIAA010000001.1"/>
</dbReference>
<name>A0ABW8TAG0_9CLOT</name>
<dbReference type="InterPro" id="IPR036188">
    <property type="entry name" value="FAD/NAD-bd_sf"/>
</dbReference>
<organism evidence="3 4">
    <name type="scientific">Clostridium neuense</name>
    <dbReference type="NCBI Taxonomy" id="1728934"/>
    <lineage>
        <taxon>Bacteria</taxon>
        <taxon>Bacillati</taxon>
        <taxon>Bacillota</taxon>
        <taxon>Clostridia</taxon>
        <taxon>Eubacteriales</taxon>
        <taxon>Clostridiaceae</taxon>
        <taxon>Clostridium</taxon>
    </lineage>
</organism>
<dbReference type="Gene3D" id="3.50.50.60">
    <property type="entry name" value="FAD/NAD(P)-binding domain"/>
    <property type="match status" value="2"/>
</dbReference>
<proteinExistence type="predicted"/>
<keyword evidence="4" id="KW-1185">Reference proteome</keyword>